<sequence>MKTEKYYKIKELPFNKVLFWSYDFDKSELSLFLIMISVIEKGDLDDLFMLFKIFSFQELHETYFNEIRPMLSGEDKKYYKFRPDMKPDIKSVRLMDMIFKAIKEIKGRQINIINKSNLNVA</sequence>
<reference evidence="1 2" key="1">
    <citation type="journal article" date="2019" name="ISME J.">
        <title>Insights into ecological role of a new deltaproteobacterial order Candidatus Acidulodesulfobacterales by metagenomics and metatranscriptomics.</title>
        <authorList>
            <person name="Tan S."/>
            <person name="Liu J."/>
            <person name="Fang Y."/>
            <person name="Hedlund B.P."/>
            <person name="Lian Z.H."/>
            <person name="Huang L.Y."/>
            <person name="Li J.T."/>
            <person name="Huang L.N."/>
            <person name="Li W.J."/>
            <person name="Jiang H.C."/>
            <person name="Dong H.L."/>
            <person name="Shu W.S."/>
        </authorList>
    </citation>
    <scope>NUCLEOTIDE SEQUENCE [LARGE SCALE GENOMIC DNA]</scope>
    <source>
        <strain evidence="1">AP2</strain>
    </source>
</reference>
<organism evidence="1 2">
    <name type="scientific">Acididesulfobacter guangdongensis</name>
    <dbReference type="NCBI Taxonomy" id="2597225"/>
    <lineage>
        <taxon>Bacteria</taxon>
        <taxon>Deltaproteobacteria</taxon>
        <taxon>Candidatus Acidulodesulfobacterales</taxon>
        <taxon>Candidatus Acididesulfobacter</taxon>
    </lineage>
</organism>
<comment type="caution">
    <text evidence="1">The sequence shown here is derived from an EMBL/GenBank/DDBJ whole genome shotgun (WGS) entry which is preliminary data.</text>
</comment>
<proteinExistence type="predicted"/>
<dbReference type="EMBL" id="SGBC01000001">
    <property type="protein sequence ID" value="RZD17274.1"/>
    <property type="molecule type" value="Genomic_DNA"/>
</dbReference>
<dbReference type="Proteomes" id="UP000316562">
    <property type="component" value="Unassembled WGS sequence"/>
</dbReference>
<gene>
    <name evidence="1" type="ORF">EVJ46_03330</name>
</gene>
<name>A0A519BJ30_ACIG2</name>
<accession>A0A519BJ30</accession>
<protein>
    <submittedName>
        <fullName evidence="1">Uncharacterized protein</fullName>
    </submittedName>
</protein>
<evidence type="ECO:0000313" key="1">
    <source>
        <dbReference type="EMBL" id="RZD17274.1"/>
    </source>
</evidence>
<evidence type="ECO:0000313" key="2">
    <source>
        <dbReference type="Proteomes" id="UP000316562"/>
    </source>
</evidence>
<dbReference type="AlphaFoldDB" id="A0A519BJ30"/>